<sequence length="191" mass="21679">MTETLERGVTPVLVKLWVKDRFGQEGVEKVTARLEGDALDMFENPVSNNWYPVTYLKQIYSAISDEFGKDKPSLFTDYGRFDAENSTKGALRFLMRLVSGKNLIKRVRTFWKHYVKGASLDITDIKKKDGHTEITLVMEGYDAGPPGCRAIEGYIQTLLPKAGVHDVKITEKTCIHKGDDICSWLVSWDEK</sequence>
<dbReference type="Proteomes" id="UP000630660">
    <property type="component" value="Unassembled WGS sequence"/>
</dbReference>
<organism evidence="1 2">
    <name type="scientific">candidate division WOR-3 bacterium</name>
    <dbReference type="NCBI Taxonomy" id="2052148"/>
    <lineage>
        <taxon>Bacteria</taxon>
        <taxon>Bacteria division WOR-3</taxon>
    </lineage>
</organism>
<gene>
    <name evidence="1" type="ORF">GF359_07955</name>
</gene>
<comment type="caution">
    <text evidence="1">The sequence shown here is derived from an EMBL/GenBank/DDBJ whole genome shotgun (WGS) entry which is preliminary data.</text>
</comment>
<proteinExistence type="predicted"/>
<dbReference type="EMBL" id="WJKJ01000264">
    <property type="protein sequence ID" value="MBD3365134.1"/>
    <property type="molecule type" value="Genomic_DNA"/>
</dbReference>
<evidence type="ECO:0008006" key="3">
    <source>
        <dbReference type="Google" id="ProtNLM"/>
    </source>
</evidence>
<accession>A0A9D5KBJ3</accession>
<dbReference type="InterPro" id="IPR024096">
    <property type="entry name" value="NO_sig/Golgi_transp_ligand-bd"/>
</dbReference>
<evidence type="ECO:0000313" key="2">
    <source>
        <dbReference type="Proteomes" id="UP000630660"/>
    </source>
</evidence>
<dbReference type="AlphaFoldDB" id="A0A9D5KBJ3"/>
<protein>
    <recommendedName>
        <fullName evidence="3">4-vinyl reductase 4VR domain-containing protein</fullName>
    </recommendedName>
</protein>
<dbReference type="SUPFAM" id="SSF111126">
    <property type="entry name" value="Ligand-binding domain in the NO signalling and Golgi transport"/>
    <property type="match status" value="1"/>
</dbReference>
<reference evidence="1" key="1">
    <citation type="submission" date="2019-11" db="EMBL/GenBank/DDBJ databases">
        <title>Microbial mats filling the niche in hypersaline microbial mats.</title>
        <authorList>
            <person name="Wong H.L."/>
            <person name="Macleod F.I."/>
            <person name="White R.A. III"/>
            <person name="Burns B.P."/>
        </authorList>
    </citation>
    <scope>NUCLEOTIDE SEQUENCE</scope>
    <source>
        <strain evidence="1">Bin_327</strain>
    </source>
</reference>
<dbReference type="GO" id="GO:0020037">
    <property type="term" value="F:heme binding"/>
    <property type="evidence" value="ECO:0007669"/>
    <property type="project" value="InterPro"/>
</dbReference>
<dbReference type="InterPro" id="IPR038158">
    <property type="entry name" value="H-NOX_domain_sf"/>
</dbReference>
<name>A0A9D5KBJ3_UNCW3</name>
<dbReference type="Gene3D" id="3.90.1520.10">
    <property type="entry name" value="H-NOX domain"/>
    <property type="match status" value="1"/>
</dbReference>
<evidence type="ECO:0000313" key="1">
    <source>
        <dbReference type="EMBL" id="MBD3365134.1"/>
    </source>
</evidence>